<dbReference type="Gene3D" id="3.80.10.10">
    <property type="entry name" value="Ribonuclease Inhibitor"/>
    <property type="match status" value="2"/>
</dbReference>
<dbReference type="InterPro" id="IPR058192">
    <property type="entry name" value="WHD_ROQ1-like"/>
</dbReference>
<dbReference type="InterPro" id="IPR000157">
    <property type="entry name" value="TIR_dom"/>
</dbReference>
<sequence>MALQSSFSSSSIHSSSFSSPSSFSYAYKYDVFISFRGQDTRYGFTGYLYDALSNKGIHAFIDDEELSKGDQITPSLLSSIQESRIAIIVLSPNYASSSFCLDELVHILHCIKGNNRLVLPVFYNVDPSDVRHLKKSFGTAMAKHEERFKNDMNKVLKWKKALRQVADLSGYHFKDGDGYEHKFIRNIVENISRKIRCVPLRVADYHVGLESRVPEVISLLEMDSSDRVHMVGIHGIGGIGKTTLAHAVYNSIADNFESVCFLENVRENSNKYGLVHLQNFLLCKILGKEGVHIIGVKEGTSQIQQRLCRKKVLLVLDDVDDCKQLQAIAGKLDWFGPGSRVIITTRDTHLLKCHDVQNTFEVKDLNETESFQLLIKKAFENDNVVPSYTNVLNRAITYASGHPLALEIIGSNLFGKEVEVWESALDQFEKHLDNKIHKILQVSFDALGKEEQSIFLDIACCFKGYTLKELTDILQAHYGSCRRYHIGVLIEKSLIKIDLHKVTLHDLIEDMGKEIYREQSSEVPGKCSRLWFHEDIVKVLEDYKGTSAIEIIHLEFPLFRKEGGEDPSEKEKNDDVEVKWDGTAFKEMKNLKTLIIKNGRFSKGPKYLPNSLRVLEWRKYPSRHFPPNFDPEKLSILKLPDYQYMSPKLDSLSKMMITLKVLNFDNSNSLKEIPDMSSLQLLQEFSFRGCKNLVTVHSSVGFLPKLKILNAEECSKLRSFPPAINLPSLEELGLYGCSSLENFPEIPEEMENLEMLQLQGTGIKDFPCSFRNLSRLCHLKMSGGKMCKIPSVIGMMPELAFCEIDGEGNMGCVSAKQEESLQGILTHFLPSSNMKLLSLFNSNLSDDFFPLAVAWFPNVEMLDLRGNNFTVLPECIQQFLFLDSIIVDHCKHLLEIKGIPPKLEHFSAVNCKSLSPRATSMLLNQELHEGRRARFVMPGERIPRWFEHRSSGASISFWFRGTEFPSKSLCVAILLKDDIPSPDQVTTTLSIKIKCNQVSLPWVLMITMDQLCIFNLNTVDYHKALHFEKGWNLMEVSYEASQQDDFYYKVVSSESIAKEIGIHVVKQESSSVIQDIRFTDPYKMTQLIIMMIMLSMIFPNHNKHPLLLQTCIGLWTLLFL</sequence>
<evidence type="ECO:0000313" key="7">
    <source>
        <dbReference type="Proteomes" id="UP000515211"/>
    </source>
</evidence>
<dbReference type="GeneID" id="107489870"/>
<name>A0A6P5NTK1_ARADU</name>
<evidence type="ECO:0000256" key="3">
    <source>
        <dbReference type="ARBA" id="ARBA00022821"/>
    </source>
</evidence>
<dbReference type="InterPro" id="IPR002182">
    <property type="entry name" value="NB-ARC"/>
</dbReference>
<dbReference type="InterPro" id="IPR032675">
    <property type="entry name" value="LRR_dom_sf"/>
</dbReference>
<feature type="region of interest" description="Disordered" evidence="5">
    <location>
        <begin position="1"/>
        <end position="20"/>
    </location>
</feature>
<dbReference type="InterPro" id="IPR044974">
    <property type="entry name" value="Disease_R_plants"/>
</dbReference>
<dbReference type="PROSITE" id="PS50104">
    <property type="entry name" value="TIR"/>
    <property type="match status" value="1"/>
</dbReference>
<dbReference type="Gene3D" id="1.10.8.430">
    <property type="entry name" value="Helical domain of apoptotic protease-activating factors"/>
    <property type="match status" value="1"/>
</dbReference>
<dbReference type="InterPro" id="IPR035897">
    <property type="entry name" value="Toll_tir_struct_dom_sf"/>
</dbReference>
<feature type="domain" description="TIR" evidence="6">
    <location>
        <begin position="27"/>
        <end position="195"/>
    </location>
</feature>
<proteinExistence type="predicted"/>
<evidence type="ECO:0000256" key="2">
    <source>
        <dbReference type="ARBA" id="ARBA00022737"/>
    </source>
</evidence>
<dbReference type="InterPro" id="IPR027417">
    <property type="entry name" value="P-loop_NTPase"/>
</dbReference>
<evidence type="ECO:0000256" key="1">
    <source>
        <dbReference type="ARBA" id="ARBA00022614"/>
    </source>
</evidence>
<keyword evidence="7" id="KW-1185">Reference proteome</keyword>
<keyword evidence="1" id="KW-0433">Leucine-rich repeat</keyword>
<dbReference type="SUPFAM" id="SSF52058">
    <property type="entry name" value="L domain-like"/>
    <property type="match status" value="1"/>
</dbReference>
<dbReference type="PANTHER" id="PTHR11017:SF431">
    <property type="entry name" value="ADP-RIBOSYL CYCLASE_CYCLIC ADP-RIBOSE HYDROLASE"/>
    <property type="match status" value="1"/>
</dbReference>
<dbReference type="Gene3D" id="3.40.50.300">
    <property type="entry name" value="P-loop containing nucleotide triphosphate hydrolases"/>
    <property type="match status" value="1"/>
</dbReference>
<organism evidence="7 8">
    <name type="scientific">Arachis duranensis</name>
    <name type="common">Wild peanut</name>
    <dbReference type="NCBI Taxonomy" id="130453"/>
    <lineage>
        <taxon>Eukaryota</taxon>
        <taxon>Viridiplantae</taxon>
        <taxon>Streptophyta</taxon>
        <taxon>Embryophyta</taxon>
        <taxon>Tracheophyta</taxon>
        <taxon>Spermatophyta</taxon>
        <taxon>Magnoliopsida</taxon>
        <taxon>eudicotyledons</taxon>
        <taxon>Gunneridae</taxon>
        <taxon>Pentapetalae</taxon>
        <taxon>rosids</taxon>
        <taxon>fabids</taxon>
        <taxon>Fabales</taxon>
        <taxon>Fabaceae</taxon>
        <taxon>Papilionoideae</taxon>
        <taxon>50 kb inversion clade</taxon>
        <taxon>dalbergioids sensu lato</taxon>
        <taxon>Dalbergieae</taxon>
        <taxon>Pterocarpus clade</taxon>
        <taxon>Arachis</taxon>
    </lineage>
</organism>
<dbReference type="Gene3D" id="3.40.50.10140">
    <property type="entry name" value="Toll/interleukin-1 receptor homology (TIR) domain"/>
    <property type="match status" value="1"/>
</dbReference>
<keyword evidence="2" id="KW-0677">Repeat</keyword>
<dbReference type="SUPFAM" id="SSF52540">
    <property type="entry name" value="P-loop containing nucleoside triphosphate hydrolases"/>
    <property type="match status" value="1"/>
</dbReference>
<dbReference type="RefSeq" id="XP_020999565.2">
    <property type="nucleotide sequence ID" value="XM_021143906.2"/>
</dbReference>
<dbReference type="Pfam" id="PF23286">
    <property type="entry name" value="LRR_13"/>
    <property type="match status" value="1"/>
</dbReference>
<dbReference type="GO" id="GO:0007165">
    <property type="term" value="P:signal transduction"/>
    <property type="evidence" value="ECO:0007669"/>
    <property type="project" value="InterPro"/>
</dbReference>
<dbReference type="SMART" id="SM00255">
    <property type="entry name" value="TIR"/>
    <property type="match status" value="1"/>
</dbReference>
<evidence type="ECO:0000259" key="6">
    <source>
        <dbReference type="PROSITE" id="PS50104"/>
    </source>
</evidence>
<reference evidence="7" key="1">
    <citation type="journal article" date="2016" name="Nat. Genet.">
        <title>The genome sequences of Arachis duranensis and Arachis ipaensis, the diploid ancestors of cultivated peanut.</title>
        <authorList>
            <person name="Bertioli D.J."/>
            <person name="Cannon S.B."/>
            <person name="Froenicke L."/>
            <person name="Huang G."/>
            <person name="Farmer A.D."/>
            <person name="Cannon E.K."/>
            <person name="Liu X."/>
            <person name="Gao D."/>
            <person name="Clevenger J."/>
            <person name="Dash S."/>
            <person name="Ren L."/>
            <person name="Moretzsohn M.C."/>
            <person name="Shirasawa K."/>
            <person name="Huang W."/>
            <person name="Vidigal B."/>
            <person name="Abernathy B."/>
            <person name="Chu Y."/>
            <person name="Niederhuth C.E."/>
            <person name="Umale P."/>
            <person name="Araujo A.C."/>
            <person name="Kozik A."/>
            <person name="Kim K.D."/>
            <person name="Burow M.D."/>
            <person name="Varshney R.K."/>
            <person name="Wang X."/>
            <person name="Zhang X."/>
            <person name="Barkley N."/>
            <person name="Guimaraes P.M."/>
            <person name="Isobe S."/>
            <person name="Guo B."/>
            <person name="Liao B."/>
            <person name="Stalker H.T."/>
            <person name="Schmitz R.J."/>
            <person name="Scheffler B.E."/>
            <person name="Leal-Bertioli S.C."/>
            <person name="Xun X."/>
            <person name="Jackson S.A."/>
            <person name="Michelmore R."/>
            <person name="Ozias-Akins P."/>
        </authorList>
    </citation>
    <scope>NUCLEOTIDE SEQUENCE [LARGE SCALE GENOMIC DNA]</scope>
    <source>
        <strain evidence="7">cv. V14167</strain>
    </source>
</reference>
<dbReference type="Pfam" id="PF01582">
    <property type="entry name" value="TIR"/>
    <property type="match status" value="1"/>
</dbReference>
<keyword evidence="3" id="KW-0611">Plant defense</keyword>
<dbReference type="GO" id="GO:0043531">
    <property type="term" value="F:ADP binding"/>
    <property type="evidence" value="ECO:0007669"/>
    <property type="project" value="InterPro"/>
</dbReference>
<gene>
    <name evidence="8" type="primary">LOC107489870</name>
</gene>
<dbReference type="KEGG" id="adu:107489870"/>
<accession>A0A6P5NTK1</accession>
<dbReference type="PRINTS" id="PR00364">
    <property type="entry name" value="DISEASERSIST"/>
</dbReference>
<dbReference type="Pfam" id="PF00931">
    <property type="entry name" value="NB-ARC"/>
    <property type="match status" value="1"/>
</dbReference>
<dbReference type="GO" id="GO:0006952">
    <property type="term" value="P:defense response"/>
    <property type="evidence" value="ECO:0007669"/>
    <property type="project" value="InterPro"/>
</dbReference>
<dbReference type="SUPFAM" id="SSF52200">
    <property type="entry name" value="Toll/Interleukin receptor TIR domain"/>
    <property type="match status" value="1"/>
</dbReference>
<keyword evidence="4" id="KW-0520">NAD</keyword>
<evidence type="ECO:0000256" key="4">
    <source>
        <dbReference type="ARBA" id="ARBA00023027"/>
    </source>
</evidence>
<dbReference type="AlphaFoldDB" id="A0A6P5NTK1"/>
<evidence type="ECO:0000256" key="5">
    <source>
        <dbReference type="SAM" id="MobiDB-lite"/>
    </source>
</evidence>
<dbReference type="FunFam" id="3.40.50.10140:FF:000007">
    <property type="entry name" value="Disease resistance protein (TIR-NBS-LRR class)"/>
    <property type="match status" value="1"/>
</dbReference>
<dbReference type="InterPro" id="IPR042197">
    <property type="entry name" value="Apaf_helical"/>
</dbReference>
<dbReference type="InterPro" id="IPR058546">
    <property type="entry name" value="RPS4B/Roq1-like_LRR"/>
</dbReference>
<dbReference type="Proteomes" id="UP000515211">
    <property type="component" value="Chromosome 5"/>
</dbReference>
<reference evidence="8" key="2">
    <citation type="submission" date="2025-08" db="UniProtKB">
        <authorList>
            <consortium name="RefSeq"/>
        </authorList>
    </citation>
    <scope>IDENTIFICATION</scope>
    <source>
        <tissue evidence="8">Whole plant</tissue>
    </source>
</reference>
<dbReference type="Pfam" id="PF23282">
    <property type="entry name" value="WHD_ROQ1"/>
    <property type="match status" value="1"/>
</dbReference>
<protein>
    <submittedName>
        <fullName evidence="8">Disease resistance protein Roq1</fullName>
    </submittedName>
</protein>
<dbReference type="PANTHER" id="PTHR11017">
    <property type="entry name" value="LEUCINE-RICH REPEAT-CONTAINING PROTEIN"/>
    <property type="match status" value="1"/>
</dbReference>
<evidence type="ECO:0000313" key="8">
    <source>
        <dbReference type="RefSeq" id="XP_020999565.2"/>
    </source>
</evidence>